<comment type="caution">
    <text evidence="4">The sequence shown here is derived from an EMBL/GenBank/DDBJ whole genome shotgun (WGS) entry which is preliminary data.</text>
</comment>
<evidence type="ECO:0000313" key="4">
    <source>
        <dbReference type="EMBL" id="MBW6394062.1"/>
    </source>
</evidence>
<feature type="compositionally biased region" description="Acidic residues" evidence="2">
    <location>
        <begin position="109"/>
        <end position="125"/>
    </location>
</feature>
<dbReference type="Pfam" id="PF02817">
    <property type="entry name" value="E3_binding"/>
    <property type="match status" value="1"/>
</dbReference>
<protein>
    <submittedName>
        <fullName evidence="4">E3 binding domain-containing protein</fullName>
    </submittedName>
</protein>
<feature type="compositionally biased region" description="Pro residues" evidence="2">
    <location>
        <begin position="203"/>
        <end position="221"/>
    </location>
</feature>
<sequence>MAEPKITPLARRLAEENGIDWRRLQGTGPDGTIVERDILAFLAKVMAGEVDLPPMPEEAPPLPPEEELKRVQEVLSREGVDLEDVLPETPKAPTLAVEEVAEEELDLEPALLEDLDLDLEEDLLLAEEPAREDQAPSLSGPEEEETLLPEPGEEEELFELLLTAEEETLSPEPEELELEEDLLLGETQEAPSPEPLQALEEAPPAPEPPPPAAPVPPPSPAPGLTAAPAPAPSLLRVQRLRFDPGRLEAALEAFHQAHGVPHNPLPFLLKAAEKALAELELPLRPLLGQVAGEEVRGVRPMGGFLALFRQQEGEEGEGLLCFAGDEEVHSGRPSLFLSQEGVLAASGLEAPIAQKLLKRVALYLENPVLLLA</sequence>
<proteinExistence type="inferred from homology"/>
<feature type="region of interest" description="Disordered" evidence="2">
    <location>
        <begin position="109"/>
        <end position="162"/>
    </location>
</feature>
<accession>A0ABS6ZVH3</accession>
<dbReference type="EMBL" id="JAHXRS010000003">
    <property type="protein sequence ID" value="MBW6394062.1"/>
    <property type="molecule type" value="Genomic_DNA"/>
</dbReference>
<feature type="domain" description="Peripheral subunit-binding (PSBD)" evidence="3">
    <location>
        <begin position="5"/>
        <end position="42"/>
    </location>
</feature>
<dbReference type="InterPro" id="IPR004167">
    <property type="entry name" value="PSBD"/>
</dbReference>
<evidence type="ECO:0000256" key="1">
    <source>
        <dbReference type="ARBA" id="ARBA00007317"/>
    </source>
</evidence>
<feature type="compositionally biased region" description="Acidic residues" evidence="2">
    <location>
        <begin position="141"/>
        <end position="162"/>
    </location>
</feature>
<dbReference type="RefSeq" id="WP_219758850.1">
    <property type="nucleotide sequence ID" value="NZ_JAHXRS010000003.1"/>
</dbReference>
<evidence type="ECO:0000256" key="2">
    <source>
        <dbReference type="SAM" id="MobiDB-lite"/>
    </source>
</evidence>
<dbReference type="Proteomes" id="UP000724268">
    <property type="component" value="Unassembled WGS sequence"/>
</dbReference>
<dbReference type="Gene3D" id="4.10.320.10">
    <property type="entry name" value="E3-binding domain"/>
    <property type="match status" value="1"/>
</dbReference>
<dbReference type="InterPro" id="IPR036625">
    <property type="entry name" value="E3-bd_dom_sf"/>
</dbReference>
<dbReference type="SUPFAM" id="SSF47005">
    <property type="entry name" value="Peripheral subunit-binding domain of 2-oxo acid dehydrogenase complex"/>
    <property type="match status" value="1"/>
</dbReference>
<evidence type="ECO:0000259" key="3">
    <source>
        <dbReference type="PROSITE" id="PS51826"/>
    </source>
</evidence>
<comment type="similarity">
    <text evidence="1">Belongs to the 2-oxoacid dehydrogenase family.</text>
</comment>
<dbReference type="PROSITE" id="PS51826">
    <property type="entry name" value="PSBD"/>
    <property type="match status" value="1"/>
</dbReference>
<name>A0ABS6ZVH3_9DEIN</name>
<gene>
    <name evidence="4" type="ORF">KZX47_02645</name>
</gene>
<keyword evidence="5" id="KW-1185">Reference proteome</keyword>
<evidence type="ECO:0000313" key="5">
    <source>
        <dbReference type="Proteomes" id="UP000724268"/>
    </source>
</evidence>
<reference evidence="4 5" key="1">
    <citation type="submission" date="2021-07" db="EMBL/GenBank/DDBJ databases">
        <title>Thermus aquaticus gen. n. and sp. n., a nonsporulating extreme thermophile.</title>
        <authorList>
            <person name="Hu C.-J."/>
            <person name="Li W.-J."/>
            <person name="Xian W.-D."/>
        </authorList>
    </citation>
    <scope>NUCLEOTIDE SEQUENCE [LARGE SCALE GENOMIC DNA]</scope>
    <source>
        <strain evidence="4 5">SYSU G05001</strain>
    </source>
</reference>
<organism evidence="4 5">
    <name type="scientific">Thermus brevis</name>
    <dbReference type="NCBI Taxonomy" id="2862456"/>
    <lineage>
        <taxon>Bacteria</taxon>
        <taxon>Thermotogati</taxon>
        <taxon>Deinococcota</taxon>
        <taxon>Deinococci</taxon>
        <taxon>Thermales</taxon>
        <taxon>Thermaceae</taxon>
        <taxon>Thermus</taxon>
    </lineage>
</organism>
<feature type="region of interest" description="Disordered" evidence="2">
    <location>
        <begin position="196"/>
        <end position="229"/>
    </location>
</feature>